<evidence type="ECO:0000256" key="3">
    <source>
        <dbReference type="ARBA" id="ARBA00022475"/>
    </source>
</evidence>
<evidence type="ECO:0000256" key="5">
    <source>
        <dbReference type="ARBA" id="ARBA00022989"/>
    </source>
</evidence>
<comment type="caution">
    <text evidence="9">The sequence shown here is derived from an EMBL/GenBank/DDBJ whole genome shotgun (WGS) entry which is preliminary data.</text>
</comment>
<dbReference type="EMBL" id="JAGZSV010000147">
    <property type="protein sequence ID" value="MBS6941263.1"/>
    <property type="molecule type" value="Genomic_DNA"/>
</dbReference>
<evidence type="ECO:0000256" key="7">
    <source>
        <dbReference type="SAM" id="Phobius"/>
    </source>
</evidence>
<dbReference type="SUPFAM" id="SSF55729">
    <property type="entry name" value="Acyl-CoA N-acyltransferases (Nat)"/>
    <property type="match status" value="1"/>
</dbReference>
<dbReference type="SUPFAM" id="SSF103481">
    <property type="entry name" value="Multidrug resistance efflux transporter EmrE"/>
    <property type="match status" value="2"/>
</dbReference>
<evidence type="ECO:0000256" key="4">
    <source>
        <dbReference type="ARBA" id="ARBA00022692"/>
    </source>
</evidence>
<dbReference type="Proteomes" id="UP000727506">
    <property type="component" value="Unassembled WGS sequence"/>
</dbReference>
<dbReference type="Gene3D" id="3.40.630.30">
    <property type="match status" value="1"/>
</dbReference>
<protein>
    <submittedName>
        <fullName evidence="9">GNAT family N-acetyltransferase</fullName>
        <ecNumber evidence="9">2.3.1.-</ecNumber>
    </submittedName>
</protein>
<comment type="similarity">
    <text evidence="2">Belongs to the EamA transporter family.</text>
</comment>
<dbReference type="Pfam" id="PF00583">
    <property type="entry name" value="Acetyltransf_1"/>
    <property type="match status" value="1"/>
</dbReference>
<dbReference type="GO" id="GO:0005886">
    <property type="term" value="C:plasma membrane"/>
    <property type="evidence" value="ECO:0007669"/>
    <property type="project" value="UniProtKB-SubCell"/>
</dbReference>
<comment type="subcellular location">
    <subcellularLocation>
        <location evidence="1">Cell membrane</location>
        <topology evidence="1">Multi-pass membrane protein</topology>
    </subcellularLocation>
</comment>
<evidence type="ECO:0000256" key="1">
    <source>
        <dbReference type="ARBA" id="ARBA00004651"/>
    </source>
</evidence>
<evidence type="ECO:0000313" key="9">
    <source>
        <dbReference type="EMBL" id="MBS6941263.1"/>
    </source>
</evidence>
<feature type="transmembrane region" description="Helical" evidence="7">
    <location>
        <begin position="82"/>
        <end position="103"/>
    </location>
</feature>
<dbReference type="InterPro" id="IPR037185">
    <property type="entry name" value="EmrE-like"/>
</dbReference>
<keyword evidence="6 7" id="KW-0472">Membrane</keyword>
<feature type="transmembrane region" description="Helical" evidence="7">
    <location>
        <begin position="115"/>
        <end position="132"/>
    </location>
</feature>
<feature type="transmembrane region" description="Helical" evidence="7">
    <location>
        <begin position="50"/>
        <end position="70"/>
    </location>
</feature>
<keyword evidence="9" id="KW-0012">Acyltransferase</keyword>
<keyword evidence="3" id="KW-1003">Cell membrane</keyword>
<dbReference type="AlphaFoldDB" id="A0A943V185"/>
<dbReference type="InterPro" id="IPR050638">
    <property type="entry name" value="AA-Vitamin_Transporters"/>
</dbReference>
<organism evidence="9 10">
    <name type="scientific">Slackia piriformis</name>
    <dbReference type="NCBI Taxonomy" id="626934"/>
    <lineage>
        <taxon>Bacteria</taxon>
        <taxon>Bacillati</taxon>
        <taxon>Actinomycetota</taxon>
        <taxon>Coriobacteriia</taxon>
        <taxon>Eggerthellales</taxon>
        <taxon>Eggerthellaceae</taxon>
        <taxon>Slackia</taxon>
    </lineage>
</organism>
<dbReference type="EC" id="2.3.1.-" evidence="9"/>
<dbReference type="Pfam" id="PF00892">
    <property type="entry name" value="EamA"/>
    <property type="match status" value="2"/>
</dbReference>
<dbReference type="PANTHER" id="PTHR32322">
    <property type="entry name" value="INNER MEMBRANE TRANSPORTER"/>
    <property type="match status" value="1"/>
</dbReference>
<reference evidence="9" key="1">
    <citation type="submission" date="2021-02" db="EMBL/GenBank/DDBJ databases">
        <title>Infant gut strain persistence is associated with maternal origin, phylogeny, and functional potential including surface adhesion and iron acquisition.</title>
        <authorList>
            <person name="Lou Y.C."/>
        </authorList>
    </citation>
    <scope>NUCLEOTIDE SEQUENCE</scope>
    <source>
        <strain evidence="9">L2_039_000G1_dasL2_039_000G1_concoct_11</strain>
    </source>
</reference>
<keyword evidence="9" id="KW-0808">Transferase</keyword>
<keyword evidence="5 7" id="KW-1133">Transmembrane helix</keyword>
<feature type="transmembrane region" description="Helical" evidence="7">
    <location>
        <begin position="144"/>
        <end position="164"/>
    </location>
</feature>
<evidence type="ECO:0000313" key="10">
    <source>
        <dbReference type="Proteomes" id="UP000727506"/>
    </source>
</evidence>
<evidence type="ECO:0000256" key="2">
    <source>
        <dbReference type="ARBA" id="ARBA00007362"/>
    </source>
</evidence>
<accession>A0A943V185</accession>
<dbReference type="InterPro" id="IPR000182">
    <property type="entry name" value="GNAT_dom"/>
</dbReference>
<proteinExistence type="inferred from homology"/>
<dbReference type="InterPro" id="IPR000620">
    <property type="entry name" value="EamA_dom"/>
</dbReference>
<dbReference type="PROSITE" id="PS51186">
    <property type="entry name" value="GNAT"/>
    <property type="match status" value="1"/>
</dbReference>
<keyword evidence="4 7" id="KW-0812">Transmembrane</keyword>
<feature type="transmembrane region" description="Helical" evidence="7">
    <location>
        <begin position="17"/>
        <end position="38"/>
    </location>
</feature>
<feature type="domain" description="N-acetyltransferase" evidence="8">
    <location>
        <begin position="332"/>
        <end position="536"/>
    </location>
</feature>
<feature type="transmembrane region" description="Helical" evidence="7">
    <location>
        <begin position="259"/>
        <end position="278"/>
    </location>
</feature>
<dbReference type="PANTHER" id="PTHR32322:SF18">
    <property type="entry name" value="S-ADENOSYLMETHIONINE_S-ADENOSYLHOMOCYSTEINE TRANSPORTER"/>
    <property type="match status" value="1"/>
</dbReference>
<sequence>MAASSCSASPKSHVARGILFTAIGACCWGFSGTCAQLLTDSYGIPVPWLITVRMCAGALLFLAVCLGKNWRSFRAALRDTRSLLHIMAFGLFGVLLTQFSYITCISYTNAGTGTVLERLGLILILGYICLSVRRLPRFREALGVVLALAGVFLIATHGNIGSLAIPAEGLFWGCMTAVAMACYTLMPVKPLAKWGSFIVTGIAMSTAGAASAVMLQPWKLDVPVTGEVVAIVAVMVVVGTFAAYVFYLQGVNDAGSMRAGLVGCLEPVSAIVISAVWLHTPVSVFDIAGAALILTMVVLTTQKDEGAAHDRFSGSLRDVPLFQGSASRLGYYESRRATAEDFNAFSSLLETGHAAMADLGISEQGDKKYPSERRVMRAIDHGDAYVVTMDAEAAKAAAADGDASLIDAVAFDAQGRRIIGVFSLDMDGDAAYARAEGASWTDFSDMRAGGRSEYAALHWVTVDPLARRSGVGMFILGEAERMAKAAGKACIRADVYEENTPARHLLELYGFHSCATIVLKNSLGRKRRRAAYELIL</sequence>
<feature type="transmembrane region" description="Helical" evidence="7">
    <location>
        <begin position="228"/>
        <end position="247"/>
    </location>
</feature>
<feature type="transmembrane region" description="Helical" evidence="7">
    <location>
        <begin position="195"/>
        <end position="216"/>
    </location>
</feature>
<name>A0A943V185_9ACTN</name>
<evidence type="ECO:0000259" key="8">
    <source>
        <dbReference type="PROSITE" id="PS51186"/>
    </source>
</evidence>
<evidence type="ECO:0000256" key="6">
    <source>
        <dbReference type="ARBA" id="ARBA00023136"/>
    </source>
</evidence>
<dbReference type="InterPro" id="IPR016181">
    <property type="entry name" value="Acyl_CoA_acyltransferase"/>
</dbReference>
<dbReference type="GO" id="GO:0016747">
    <property type="term" value="F:acyltransferase activity, transferring groups other than amino-acyl groups"/>
    <property type="evidence" value="ECO:0007669"/>
    <property type="project" value="InterPro"/>
</dbReference>
<feature type="transmembrane region" description="Helical" evidence="7">
    <location>
        <begin position="170"/>
        <end position="188"/>
    </location>
</feature>
<gene>
    <name evidence="9" type="ORF">KH142_07290</name>
</gene>